<gene>
    <name evidence="2" type="ORF">BpJC7_26990</name>
</gene>
<evidence type="ECO:0000313" key="2">
    <source>
        <dbReference type="EMBL" id="GER71396.1"/>
    </source>
</evidence>
<protein>
    <submittedName>
        <fullName evidence="2">Uncharacterized protein</fullName>
    </submittedName>
</protein>
<proteinExistence type="predicted"/>
<sequence length="89" mass="9781">MPELGWAIILVIIMKAVFSFWQEFKAEQATESLKKMLPSYCESDPERASAKNPSKGIGVRGLDLLGRRGLHAAPRLRPCSASGYCPTDS</sequence>
<evidence type="ECO:0000313" key="3">
    <source>
        <dbReference type="Proteomes" id="UP000391919"/>
    </source>
</evidence>
<keyword evidence="1" id="KW-0812">Transmembrane</keyword>
<keyword evidence="1" id="KW-1133">Transmembrane helix</keyword>
<dbReference type="EMBL" id="BKZQ01000047">
    <property type="protein sequence ID" value="GER71396.1"/>
    <property type="molecule type" value="Genomic_DNA"/>
</dbReference>
<keyword evidence="3" id="KW-1185">Reference proteome</keyword>
<dbReference type="Gene3D" id="1.20.1110.10">
    <property type="entry name" value="Calcium-transporting ATPase, transmembrane domain"/>
    <property type="match status" value="1"/>
</dbReference>
<comment type="caution">
    <text evidence="2">The sequence shown here is derived from an EMBL/GenBank/DDBJ whole genome shotgun (WGS) entry which is preliminary data.</text>
</comment>
<name>A0A5J4J976_9BACI</name>
<evidence type="ECO:0000256" key="1">
    <source>
        <dbReference type="SAM" id="Phobius"/>
    </source>
</evidence>
<dbReference type="AlphaFoldDB" id="A0A5J4J976"/>
<dbReference type="Gene3D" id="2.70.150.10">
    <property type="entry name" value="Calcium-transporting ATPase, cytoplasmic transduction domain A"/>
    <property type="match status" value="1"/>
</dbReference>
<reference evidence="2 3" key="1">
    <citation type="submission" date="2019-09" db="EMBL/GenBank/DDBJ databases">
        <title>Draft genome sequence of Bacillus sp. JC-7.</title>
        <authorList>
            <person name="Tanaka N."/>
            <person name="Shiwa Y."/>
            <person name="Fujita N."/>
            <person name="Tanasupawat S."/>
        </authorList>
    </citation>
    <scope>NUCLEOTIDE SEQUENCE [LARGE SCALE GENOMIC DNA]</scope>
    <source>
        <strain evidence="2 3">JC-7</strain>
    </source>
</reference>
<dbReference type="InterPro" id="IPR023298">
    <property type="entry name" value="ATPase_P-typ_TM_dom_sf"/>
</dbReference>
<dbReference type="Proteomes" id="UP000391919">
    <property type="component" value="Unassembled WGS sequence"/>
</dbReference>
<dbReference type="SUPFAM" id="SSF81665">
    <property type="entry name" value="Calcium ATPase, transmembrane domain M"/>
    <property type="match status" value="1"/>
</dbReference>
<organism evidence="2 3">
    <name type="scientific">Weizmannia acidilactici</name>
    <dbReference type="NCBI Taxonomy" id="2607726"/>
    <lineage>
        <taxon>Bacteria</taxon>
        <taxon>Bacillati</taxon>
        <taxon>Bacillota</taxon>
        <taxon>Bacilli</taxon>
        <taxon>Bacillales</taxon>
        <taxon>Bacillaceae</taxon>
        <taxon>Heyndrickxia</taxon>
    </lineage>
</organism>
<feature type="transmembrane region" description="Helical" evidence="1">
    <location>
        <begin position="6"/>
        <end position="24"/>
    </location>
</feature>
<accession>A0A5J4J976</accession>
<keyword evidence="1" id="KW-0472">Membrane</keyword>